<evidence type="ECO:0000256" key="7">
    <source>
        <dbReference type="ARBA" id="ARBA00023004"/>
    </source>
</evidence>
<dbReference type="SUPFAM" id="SSF50022">
    <property type="entry name" value="ISP domain"/>
    <property type="match status" value="1"/>
</dbReference>
<evidence type="ECO:0000256" key="12">
    <source>
        <dbReference type="ARBA" id="ARBA00064458"/>
    </source>
</evidence>
<dbReference type="AlphaFoldDB" id="A0A1H8ZU02"/>
<evidence type="ECO:0000256" key="9">
    <source>
        <dbReference type="ARBA" id="ARBA00023157"/>
    </source>
</evidence>
<keyword evidence="6" id="KW-0560">Oxidoreductase</keyword>
<evidence type="ECO:0000256" key="5">
    <source>
        <dbReference type="ARBA" id="ARBA00022982"/>
    </source>
</evidence>
<keyword evidence="9" id="KW-1015">Disulfide bond</keyword>
<feature type="transmembrane region" description="Helical" evidence="16">
    <location>
        <begin position="13"/>
        <end position="38"/>
    </location>
</feature>
<evidence type="ECO:0000256" key="14">
    <source>
        <dbReference type="ARBA" id="ARBA00075320"/>
    </source>
</evidence>
<dbReference type="InterPro" id="IPR005805">
    <property type="entry name" value="Rieske_Fe-S_prot_C"/>
</dbReference>
<keyword evidence="16" id="KW-0812">Transmembrane</keyword>
<keyword evidence="4" id="KW-0479">Metal-binding</keyword>
<dbReference type="EMBL" id="FOES01000002">
    <property type="protein sequence ID" value="SEP67723.1"/>
    <property type="molecule type" value="Genomic_DNA"/>
</dbReference>
<sequence length="169" mass="19191">MTDKKNQVSRRQFLNYTLTGVGGFMGAAMIAPMVGFAVDPLLKGEKETDFVYVMDVDEITNEPQRKTFSTDQVDGWYESQAEHTAWIFRTEEDEILALSPVCTHLGCVVDWNSNEEYPDQFYCPCHDGRYNKLGENLPNTPPTEPLHAYEYRIEDGKLLLGKAKSRKGA</sequence>
<dbReference type="PROSITE" id="PS51318">
    <property type="entry name" value="TAT"/>
    <property type="match status" value="1"/>
</dbReference>
<dbReference type="InterPro" id="IPR006311">
    <property type="entry name" value="TAT_signal"/>
</dbReference>
<dbReference type="PROSITE" id="PS51296">
    <property type="entry name" value="RIESKE"/>
    <property type="match status" value="1"/>
</dbReference>
<keyword evidence="2" id="KW-0813">Transport</keyword>
<keyword evidence="3" id="KW-0001">2Fe-2S</keyword>
<dbReference type="GO" id="GO:0016020">
    <property type="term" value="C:membrane"/>
    <property type="evidence" value="ECO:0007669"/>
    <property type="project" value="InterPro"/>
</dbReference>
<dbReference type="FunFam" id="2.102.10.10:FF:000006">
    <property type="entry name" value="Menaquinol-cytochrome c reductase, iron-sulfur subunit"/>
    <property type="match status" value="1"/>
</dbReference>
<dbReference type="InterPro" id="IPR036922">
    <property type="entry name" value="Rieske_2Fe-2S_sf"/>
</dbReference>
<evidence type="ECO:0000256" key="11">
    <source>
        <dbReference type="ARBA" id="ARBA00055683"/>
    </source>
</evidence>
<keyword evidence="8" id="KW-0411">Iron-sulfur</keyword>
<evidence type="ECO:0000256" key="16">
    <source>
        <dbReference type="SAM" id="Phobius"/>
    </source>
</evidence>
<keyword evidence="16" id="KW-1133">Transmembrane helix</keyword>
<dbReference type="CDD" id="cd03467">
    <property type="entry name" value="Rieske"/>
    <property type="match status" value="1"/>
</dbReference>
<evidence type="ECO:0000313" key="19">
    <source>
        <dbReference type="Proteomes" id="UP000199427"/>
    </source>
</evidence>
<protein>
    <recommendedName>
        <fullName evidence="13">Menaquinol:cytochrome c reductase iron-sulfur subunit</fullName>
    </recommendedName>
    <alternativeName>
        <fullName evidence="15">Cytochrome bc complex, iron-sulfur subunit</fullName>
    </alternativeName>
    <alternativeName>
        <fullName evidence="14">Rieske iron-sulfur protein QcrA</fullName>
    </alternativeName>
</protein>
<comment type="similarity">
    <text evidence="1">Belongs to the Rieske iron-sulfur protein family.</text>
</comment>
<evidence type="ECO:0000256" key="2">
    <source>
        <dbReference type="ARBA" id="ARBA00022448"/>
    </source>
</evidence>
<dbReference type="InterPro" id="IPR014349">
    <property type="entry name" value="Rieske_Fe-S_prot"/>
</dbReference>
<dbReference type="OrthoDB" id="9767869at2"/>
<comment type="subunit">
    <text evidence="12">The main subunits of the menaquinol:cytochrome c complex are a Rieske-type iron-sulfur protein (QcrA), a cytochrome b (QcrB) and a cytochrome c (QcrC).</text>
</comment>
<dbReference type="GO" id="GO:0046872">
    <property type="term" value="F:metal ion binding"/>
    <property type="evidence" value="ECO:0007669"/>
    <property type="project" value="UniProtKB-KW"/>
</dbReference>
<comment type="function">
    <text evidence="11">Component of the menaquinol:cytochrome c reductase complex. The Rieske protein is a high potential 2Fe-2S protein.</text>
</comment>
<keyword evidence="16" id="KW-0472">Membrane</keyword>
<evidence type="ECO:0000256" key="4">
    <source>
        <dbReference type="ARBA" id="ARBA00022723"/>
    </source>
</evidence>
<evidence type="ECO:0000256" key="13">
    <source>
        <dbReference type="ARBA" id="ARBA00067741"/>
    </source>
</evidence>
<reference evidence="18 19" key="1">
    <citation type="submission" date="2016-10" db="EMBL/GenBank/DDBJ databases">
        <authorList>
            <person name="de Groot N.N."/>
        </authorList>
    </citation>
    <scope>NUCLEOTIDE SEQUENCE [LARGE SCALE GENOMIC DNA]</scope>
    <source>
        <strain evidence="18 19">DSM 21633</strain>
    </source>
</reference>
<evidence type="ECO:0000256" key="8">
    <source>
        <dbReference type="ARBA" id="ARBA00023014"/>
    </source>
</evidence>
<evidence type="ECO:0000256" key="3">
    <source>
        <dbReference type="ARBA" id="ARBA00022714"/>
    </source>
</evidence>
<evidence type="ECO:0000256" key="15">
    <source>
        <dbReference type="ARBA" id="ARBA00076330"/>
    </source>
</evidence>
<keyword evidence="5" id="KW-0249">Electron transport</keyword>
<dbReference type="STRING" id="571933.SAMN05216362_10269"/>
<dbReference type="GO" id="GO:0051537">
    <property type="term" value="F:2 iron, 2 sulfur cluster binding"/>
    <property type="evidence" value="ECO:0007669"/>
    <property type="project" value="UniProtKB-KW"/>
</dbReference>
<proteinExistence type="inferred from homology"/>
<organism evidence="18 19">
    <name type="scientific">Piscibacillus halophilus</name>
    <dbReference type="NCBI Taxonomy" id="571933"/>
    <lineage>
        <taxon>Bacteria</taxon>
        <taxon>Bacillati</taxon>
        <taxon>Bacillota</taxon>
        <taxon>Bacilli</taxon>
        <taxon>Bacillales</taxon>
        <taxon>Bacillaceae</taxon>
        <taxon>Piscibacillus</taxon>
    </lineage>
</organism>
<keyword evidence="7" id="KW-0408">Iron</keyword>
<evidence type="ECO:0000256" key="1">
    <source>
        <dbReference type="ARBA" id="ARBA00010651"/>
    </source>
</evidence>
<dbReference type="GO" id="GO:0004497">
    <property type="term" value="F:monooxygenase activity"/>
    <property type="evidence" value="ECO:0007669"/>
    <property type="project" value="UniProtKB-ARBA"/>
</dbReference>
<evidence type="ECO:0000256" key="6">
    <source>
        <dbReference type="ARBA" id="ARBA00023002"/>
    </source>
</evidence>
<dbReference type="RefSeq" id="WP_091772257.1">
    <property type="nucleotide sequence ID" value="NZ_CAESCL010000007.1"/>
</dbReference>
<dbReference type="PANTHER" id="PTHR10134">
    <property type="entry name" value="CYTOCHROME B-C1 COMPLEX SUBUNIT RIESKE, MITOCHONDRIAL"/>
    <property type="match status" value="1"/>
</dbReference>
<dbReference type="GO" id="GO:0016705">
    <property type="term" value="F:oxidoreductase activity, acting on paired donors, with incorporation or reduction of molecular oxygen"/>
    <property type="evidence" value="ECO:0007669"/>
    <property type="project" value="UniProtKB-ARBA"/>
</dbReference>
<dbReference type="Proteomes" id="UP000199427">
    <property type="component" value="Unassembled WGS sequence"/>
</dbReference>
<dbReference type="InterPro" id="IPR017941">
    <property type="entry name" value="Rieske_2Fe-2S"/>
</dbReference>
<evidence type="ECO:0000256" key="10">
    <source>
        <dbReference type="ARBA" id="ARBA00034078"/>
    </source>
</evidence>
<dbReference type="PRINTS" id="PR00162">
    <property type="entry name" value="RIESKE"/>
</dbReference>
<feature type="domain" description="Rieske" evidence="17">
    <location>
        <begin position="87"/>
        <end position="160"/>
    </location>
</feature>
<dbReference type="Pfam" id="PF00355">
    <property type="entry name" value="Rieske"/>
    <property type="match status" value="1"/>
</dbReference>
<accession>A0A1H8ZU02</accession>
<name>A0A1H8ZU02_9BACI</name>
<evidence type="ECO:0000259" key="17">
    <source>
        <dbReference type="PROSITE" id="PS51296"/>
    </source>
</evidence>
<dbReference type="Gene3D" id="2.102.10.10">
    <property type="entry name" value="Rieske [2Fe-2S] iron-sulphur domain"/>
    <property type="match status" value="1"/>
</dbReference>
<gene>
    <name evidence="18" type="ORF">SAMN05216362_10269</name>
</gene>
<comment type="cofactor">
    <cofactor evidence="10">
        <name>[2Fe-2S] cluster</name>
        <dbReference type="ChEBI" id="CHEBI:190135"/>
    </cofactor>
</comment>
<evidence type="ECO:0000313" key="18">
    <source>
        <dbReference type="EMBL" id="SEP67723.1"/>
    </source>
</evidence>
<keyword evidence="19" id="KW-1185">Reference proteome</keyword>